<dbReference type="PANTHER" id="PTHR36439:SF1">
    <property type="entry name" value="DUF1697 DOMAIN-CONTAINING PROTEIN"/>
    <property type="match status" value="1"/>
</dbReference>
<gene>
    <name evidence="1" type="ORF">CGZ75_17145</name>
</gene>
<accession>A0A229NY09</accession>
<dbReference type="Gene3D" id="3.30.70.1280">
    <property type="entry name" value="SP0830-like domains"/>
    <property type="match status" value="1"/>
</dbReference>
<organism evidence="1 2">
    <name type="scientific">Paenibacillus herberti</name>
    <dbReference type="NCBI Taxonomy" id="1619309"/>
    <lineage>
        <taxon>Bacteria</taxon>
        <taxon>Bacillati</taxon>
        <taxon>Bacillota</taxon>
        <taxon>Bacilli</taxon>
        <taxon>Bacillales</taxon>
        <taxon>Paenibacillaceae</taxon>
        <taxon>Paenibacillus</taxon>
    </lineage>
</organism>
<dbReference type="PANTHER" id="PTHR36439">
    <property type="entry name" value="BLL4334 PROTEIN"/>
    <property type="match status" value="1"/>
</dbReference>
<dbReference type="Gene3D" id="3.30.70.1260">
    <property type="entry name" value="bacterial protein sp0830 like"/>
    <property type="match status" value="1"/>
</dbReference>
<name>A0A229NY09_9BACL</name>
<evidence type="ECO:0008006" key="3">
    <source>
        <dbReference type="Google" id="ProtNLM"/>
    </source>
</evidence>
<dbReference type="RefSeq" id="WP_089525457.1">
    <property type="nucleotide sequence ID" value="NZ_NMUQ01000002.1"/>
</dbReference>
<dbReference type="SUPFAM" id="SSF160379">
    <property type="entry name" value="SP0830-like"/>
    <property type="match status" value="1"/>
</dbReference>
<protein>
    <recommendedName>
        <fullName evidence="3">DUF1697 domain-containing protein</fullName>
    </recommendedName>
</protein>
<dbReference type="PIRSF" id="PIRSF008502">
    <property type="entry name" value="UCP008502"/>
    <property type="match status" value="1"/>
</dbReference>
<dbReference type="Pfam" id="PF08002">
    <property type="entry name" value="DUF1697"/>
    <property type="match status" value="1"/>
</dbReference>
<comment type="caution">
    <text evidence="1">The sequence shown here is derived from an EMBL/GenBank/DDBJ whole genome shotgun (WGS) entry which is preliminary data.</text>
</comment>
<evidence type="ECO:0000313" key="2">
    <source>
        <dbReference type="Proteomes" id="UP000215145"/>
    </source>
</evidence>
<proteinExistence type="predicted"/>
<sequence length="183" mass="20979">MVFVALLRGINVGGNNKVDMKLLKGTFERIGLNHVLTYINTGNIIFTDSFHSVQELSSLLEEAIHRDFSLSIRVMVRSLEEIKTIMDALPEHWMNDTSMRSDVLYLWDDINEESVLETMVIKPEIDRVIYVSGAILWSYDREHAGKSGMNKLIGSKNYRNVTIRNVNTARKIYNLMVTAAKRE</sequence>
<dbReference type="Proteomes" id="UP000215145">
    <property type="component" value="Unassembled WGS sequence"/>
</dbReference>
<reference evidence="1 2" key="1">
    <citation type="submission" date="2017-07" db="EMBL/GenBank/DDBJ databases">
        <title>Paenibacillus herberti R33 genome sequencing and assembly.</title>
        <authorList>
            <person name="Su W."/>
        </authorList>
    </citation>
    <scope>NUCLEOTIDE SEQUENCE [LARGE SCALE GENOMIC DNA]</scope>
    <source>
        <strain evidence="1 2">R33</strain>
    </source>
</reference>
<dbReference type="EMBL" id="NMUQ01000002">
    <property type="protein sequence ID" value="OXM14641.1"/>
    <property type="molecule type" value="Genomic_DNA"/>
</dbReference>
<evidence type="ECO:0000313" key="1">
    <source>
        <dbReference type="EMBL" id="OXM14641.1"/>
    </source>
</evidence>
<dbReference type="OrthoDB" id="9806494at2"/>
<dbReference type="InterPro" id="IPR012545">
    <property type="entry name" value="DUF1697"/>
</dbReference>
<dbReference type="AlphaFoldDB" id="A0A229NY09"/>
<keyword evidence="2" id="KW-1185">Reference proteome</keyword>